<comment type="caution">
    <text evidence="10">The sequence shown here is derived from an EMBL/GenBank/DDBJ whole genome shotgun (WGS) entry which is preliminary data.</text>
</comment>
<dbReference type="GO" id="GO:0017134">
    <property type="term" value="F:fibroblast growth factor binding"/>
    <property type="evidence" value="ECO:0007669"/>
    <property type="project" value="TreeGrafter"/>
</dbReference>
<evidence type="ECO:0000256" key="5">
    <source>
        <dbReference type="ARBA" id="ARBA00022989"/>
    </source>
</evidence>
<dbReference type="PROSITE" id="PS51289">
    <property type="entry name" value="GLG1_C_RICH"/>
    <property type="match status" value="6"/>
</dbReference>
<reference evidence="10 11" key="1">
    <citation type="submission" date="2020-04" db="EMBL/GenBank/DDBJ databases">
        <authorList>
            <person name="Wallbank WR R."/>
            <person name="Pardo Diaz C."/>
            <person name="Kozak K."/>
            <person name="Martin S."/>
            <person name="Jiggins C."/>
            <person name="Moest M."/>
            <person name="Warren A I."/>
            <person name="Byers J.R.P. K."/>
            <person name="Montejo-Kovacevich G."/>
            <person name="Yen C E."/>
        </authorList>
    </citation>
    <scope>NUCLEOTIDE SEQUENCE [LARGE SCALE GENOMIC DNA]</scope>
</reference>
<dbReference type="OrthoDB" id="10257314at2759"/>
<evidence type="ECO:0000256" key="8">
    <source>
        <dbReference type="PROSITE-ProRule" id="PRU00622"/>
    </source>
</evidence>
<dbReference type="InterPro" id="IPR001893">
    <property type="entry name" value="Cys-rich_GLG1_repeat"/>
</dbReference>
<feature type="repeat" description="Cys-rich GLG1" evidence="8">
    <location>
        <begin position="326"/>
        <end position="385"/>
    </location>
</feature>
<dbReference type="PANTHER" id="PTHR11884">
    <property type="entry name" value="SELECTIN LIGAND RELATED"/>
    <property type="match status" value="1"/>
</dbReference>
<feature type="transmembrane region" description="Helical" evidence="9">
    <location>
        <begin position="1078"/>
        <end position="1101"/>
    </location>
</feature>
<feature type="repeat" description="Cys-rich GLG1" evidence="8">
    <location>
        <begin position="714"/>
        <end position="774"/>
    </location>
</feature>
<dbReference type="GO" id="GO:0000139">
    <property type="term" value="C:Golgi membrane"/>
    <property type="evidence" value="ECO:0007669"/>
    <property type="project" value="InterPro"/>
</dbReference>
<dbReference type="EMBL" id="CADEBD010000288">
    <property type="protein sequence ID" value="CAB3231301.1"/>
    <property type="molecule type" value="Genomic_DNA"/>
</dbReference>
<feature type="repeat" description="Cys-rich GLG1" evidence="8">
    <location>
        <begin position="973"/>
        <end position="1033"/>
    </location>
</feature>
<evidence type="ECO:0000256" key="2">
    <source>
        <dbReference type="ARBA" id="ARBA00022692"/>
    </source>
</evidence>
<evidence type="ECO:0000256" key="3">
    <source>
        <dbReference type="ARBA" id="ARBA00022729"/>
    </source>
</evidence>
<protein>
    <recommendedName>
        <fullName evidence="12">Golgi apparatus protein 1</fullName>
    </recommendedName>
</protein>
<accession>A0A8S0ZE94</accession>
<comment type="subcellular location">
    <subcellularLocation>
        <location evidence="1">Membrane</location>
        <topology evidence="1">Single-pass type I membrane protein</topology>
    </subcellularLocation>
</comment>
<keyword evidence="3" id="KW-0732">Signal</keyword>
<evidence type="ECO:0000256" key="1">
    <source>
        <dbReference type="ARBA" id="ARBA00004479"/>
    </source>
</evidence>
<keyword evidence="2 9" id="KW-0812">Transmembrane</keyword>
<evidence type="ECO:0000256" key="6">
    <source>
        <dbReference type="ARBA" id="ARBA00023136"/>
    </source>
</evidence>
<sequence>MHSNILMTKTVRILAAYLVVYFQNAHVLGNELLVNRPSDRFSLDISGCALYHKLCSHLNDDLAVLSCALNASYNKTQVLSLCQHKIWTHQAVLLDNDYLNNKLKELCQEEPEILNCLNPSKYGIDCVLKKKSSVRDKSCWRMINKIESLIFNDWQIIGNFLKNCYDDTEVHVCGRIPPDPKSLSQTNTLKCLQNQDINLKPECQSEIAVLQEMKYDTLQLDKLIFAACNVDQKIFCPDEVPGSWLMYKCLLRHKYENGMRKKCQDQLFYDQRNIIMNYRMSKGLVKSCKEDIRKYRCRKGVVEDKDVRLAQILLCLENVSRNESTKLSPECTVEMIDHRKMLMDDYRLSPELMQNCANDITVLCKGIEAGGKTIHCLMEHARPRKRKDKRISKACQMSLEILVQEADPGEDWRVDPILRKACKPVVDRACREVIGGNGRVMSCLMEKLGTNLMNNDCESALLQIQYFISRDFKLDPQLYKACKYDAVTLCKARLQWADLNEHQSDKDPLVLPCLYNYAYNPDVRGKLKLGCEAQVRRVMRQRAISVDLLPEIEDYCMDDLINLCFENTGKGEEISCLQSKIKELGTKCKEIVSNFTETQSGHIELNAIVNINCRVPIERLCSSELKSKKEEDDIMDCLISHKNDPEIKTNSNCRAAIEHEQLISLKNYRFTRKFKNACKSYVVRFCPKAQTKSQVVTCLSEIVRNDTISKRKHTIFKDCRQQLRQQLFQQKENIELDPELKEACKNDLQIYCPSVPHGESAALECLQTAKGQLSDACRKAIFVVRKQEFADNAIDYHLITSCNDMIDLYCHNTDAANILDCLKAHRQEAIFDDNCKVVIVNRMIEQNMDYRFNSNLQIACKGDITTYCSHIIGINTFHKNYRHQSKETQDTELQGKMLYCLKGKFRESKLSTACENELANILKEQALNFRLDPLLGKLCKAEIQTICAVSNDITSADGQVEECLKNALLNHKIVSAECAREVAQIIEETEVDIEADPLLERACAFDLLKYCKELEHGAGRRLKCLKIILNDSSRKLEPKCHKALSNRLEMYKHVAALNVIENFGDMYNEISSSPSKKYFLVVGISIIGIIFISGLYCGNLARKAMYVKRK</sequence>
<dbReference type="Pfam" id="PF00839">
    <property type="entry name" value="Cys_rich_FGFR"/>
    <property type="match status" value="13"/>
</dbReference>
<feature type="repeat" description="Cys-rich GLG1" evidence="8">
    <location>
        <begin position="648"/>
        <end position="707"/>
    </location>
</feature>
<dbReference type="PANTHER" id="PTHR11884:SF1">
    <property type="entry name" value="GOLGI APPARATUS PROTEIN 1"/>
    <property type="match status" value="1"/>
</dbReference>
<evidence type="ECO:0000256" key="4">
    <source>
        <dbReference type="ARBA" id="ARBA00022737"/>
    </source>
</evidence>
<feature type="repeat" description="Cys-rich GLG1" evidence="8">
    <location>
        <begin position="909"/>
        <end position="972"/>
    </location>
</feature>
<keyword evidence="7" id="KW-0325">Glycoprotein</keyword>
<dbReference type="Proteomes" id="UP000494256">
    <property type="component" value="Unassembled WGS sequence"/>
</dbReference>
<dbReference type="AlphaFoldDB" id="A0A8S0ZE94"/>
<organism evidence="10 11">
    <name type="scientific">Arctia plantaginis</name>
    <name type="common">Wood tiger moth</name>
    <name type="synonym">Phalaena plantaginis</name>
    <dbReference type="NCBI Taxonomy" id="874455"/>
    <lineage>
        <taxon>Eukaryota</taxon>
        <taxon>Metazoa</taxon>
        <taxon>Ecdysozoa</taxon>
        <taxon>Arthropoda</taxon>
        <taxon>Hexapoda</taxon>
        <taxon>Insecta</taxon>
        <taxon>Pterygota</taxon>
        <taxon>Neoptera</taxon>
        <taxon>Endopterygota</taxon>
        <taxon>Lepidoptera</taxon>
        <taxon>Glossata</taxon>
        <taxon>Ditrysia</taxon>
        <taxon>Noctuoidea</taxon>
        <taxon>Erebidae</taxon>
        <taxon>Arctiinae</taxon>
        <taxon>Arctia</taxon>
    </lineage>
</organism>
<gene>
    <name evidence="10" type="ORF">APLA_LOCUS5118</name>
</gene>
<dbReference type="InterPro" id="IPR017873">
    <property type="entry name" value="Cys-rich_GLG1_repeat_euk"/>
</dbReference>
<evidence type="ECO:0008006" key="12">
    <source>
        <dbReference type="Google" id="ProtNLM"/>
    </source>
</evidence>
<proteinExistence type="predicted"/>
<evidence type="ECO:0000256" key="9">
    <source>
        <dbReference type="SAM" id="Phobius"/>
    </source>
</evidence>
<keyword evidence="5 9" id="KW-1133">Transmembrane helix</keyword>
<evidence type="ECO:0000313" key="10">
    <source>
        <dbReference type="EMBL" id="CAB3231301.1"/>
    </source>
</evidence>
<name>A0A8S0ZE94_ARCPL</name>
<dbReference type="InterPro" id="IPR039728">
    <property type="entry name" value="GLG1"/>
</dbReference>
<keyword evidence="4" id="KW-0677">Repeat</keyword>
<keyword evidence="6 9" id="KW-0472">Membrane</keyword>
<feature type="repeat" description="Cys-rich GLG1" evidence="8">
    <location>
        <begin position="390"/>
        <end position="452"/>
    </location>
</feature>
<evidence type="ECO:0000256" key="7">
    <source>
        <dbReference type="ARBA" id="ARBA00023180"/>
    </source>
</evidence>
<evidence type="ECO:0000313" key="11">
    <source>
        <dbReference type="Proteomes" id="UP000494256"/>
    </source>
</evidence>